<feature type="non-terminal residue" evidence="1">
    <location>
        <position position="1"/>
    </location>
</feature>
<feature type="non-terminal residue" evidence="1">
    <location>
        <position position="176"/>
    </location>
</feature>
<evidence type="ECO:0000313" key="2">
    <source>
        <dbReference type="Proteomes" id="UP000054485"/>
    </source>
</evidence>
<sequence length="176" mass="20135">LLEFAALKFGLDQFSDIIWGSPVEIETDCQALRDALLNSKLNTVHARWRDGIVAYHIIDVRHRSGVTNTAADGLSRSFMTREPSPGDGAEWTVNEDWEAARGIVQDLFEVSSSPSRTNVPNVRFTELCTRFQYEPLFLEIVDTLCDLDSDQPVNVKRHARHRAQQFFIEDDKLWKI</sequence>
<dbReference type="InParanoid" id="A0A0C9Z6H3"/>
<organism evidence="1 2">
    <name type="scientific">Suillus luteus UH-Slu-Lm8-n1</name>
    <dbReference type="NCBI Taxonomy" id="930992"/>
    <lineage>
        <taxon>Eukaryota</taxon>
        <taxon>Fungi</taxon>
        <taxon>Dikarya</taxon>
        <taxon>Basidiomycota</taxon>
        <taxon>Agaricomycotina</taxon>
        <taxon>Agaricomycetes</taxon>
        <taxon>Agaricomycetidae</taxon>
        <taxon>Boletales</taxon>
        <taxon>Suillineae</taxon>
        <taxon>Suillaceae</taxon>
        <taxon>Suillus</taxon>
    </lineage>
</organism>
<dbReference type="STRING" id="930992.A0A0C9Z6H3"/>
<reference evidence="2" key="2">
    <citation type="submission" date="2015-01" db="EMBL/GenBank/DDBJ databases">
        <title>Evolutionary Origins and Diversification of the Mycorrhizal Mutualists.</title>
        <authorList>
            <consortium name="DOE Joint Genome Institute"/>
            <consortium name="Mycorrhizal Genomics Consortium"/>
            <person name="Kohler A."/>
            <person name="Kuo A."/>
            <person name="Nagy L.G."/>
            <person name="Floudas D."/>
            <person name="Copeland A."/>
            <person name="Barry K.W."/>
            <person name="Cichocki N."/>
            <person name="Veneault-Fourrey C."/>
            <person name="LaButti K."/>
            <person name="Lindquist E.A."/>
            <person name="Lipzen A."/>
            <person name="Lundell T."/>
            <person name="Morin E."/>
            <person name="Murat C."/>
            <person name="Riley R."/>
            <person name="Ohm R."/>
            <person name="Sun H."/>
            <person name="Tunlid A."/>
            <person name="Henrissat B."/>
            <person name="Grigoriev I.V."/>
            <person name="Hibbett D.S."/>
            <person name="Martin F."/>
        </authorList>
    </citation>
    <scope>NUCLEOTIDE SEQUENCE [LARGE SCALE GENOMIC DNA]</scope>
    <source>
        <strain evidence="2">UH-Slu-Lm8-n1</strain>
    </source>
</reference>
<proteinExistence type="predicted"/>
<dbReference type="EMBL" id="KN836022">
    <property type="protein sequence ID" value="KIK33110.1"/>
    <property type="molecule type" value="Genomic_DNA"/>
</dbReference>
<protein>
    <recommendedName>
        <fullName evidence="3">Reverse transcriptase RNase H-like domain-containing protein</fullName>
    </recommendedName>
</protein>
<reference evidence="1 2" key="1">
    <citation type="submission" date="2014-04" db="EMBL/GenBank/DDBJ databases">
        <authorList>
            <consortium name="DOE Joint Genome Institute"/>
            <person name="Kuo A."/>
            <person name="Ruytinx J."/>
            <person name="Rineau F."/>
            <person name="Colpaert J."/>
            <person name="Kohler A."/>
            <person name="Nagy L.G."/>
            <person name="Floudas D."/>
            <person name="Copeland A."/>
            <person name="Barry K.W."/>
            <person name="Cichocki N."/>
            <person name="Veneault-Fourrey C."/>
            <person name="LaButti K."/>
            <person name="Lindquist E.A."/>
            <person name="Lipzen A."/>
            <person name="Lundell T."/>
            <person name="Morin E."/>
            <person name="Murat C."/>
            <person name="Sun H."/>
            <person name="Tunlid A."/>
            <person name="Henrissat B."/>
            <person name="Grigoriev I.V."/>
            <person name="Hibbett D.S."/>
            <person name="Martin F."/>
            <person name="Nordberg H.P."/>
            <person name="Cantor M.N."/>
            <person name="Hua S.X."/>
        </authorList>
    </citation>
    <scope>NUCLEOTIDE SEQUENCE [LARGE SCALE GENOMIC DNA]</scope>
    <source>
        <strain evidence="1 2">UH-Slu-Lm8-n1</strain>
    </source>
</reference>
<dbReference type="OrthoDB" id="2686283at2759"/>
<keyword evidence="2" id="KW-1185">Reference proteome</keyword>
<evidence type="ECO:0000313" key="1">
    <source>
        <dbReference type="EMBL" id="KIK33110.1"/>
    </source>
</evidence>
<accession>A0A0C9Z6H3</accession>
<name>A0A0C9Z6H3_9AGAM</name>
<dbReference type="HOGENOM" id="CLU_1598486_0_0_1"/>
<evidence type="ECO:0008006" key="3">
    <source>
        <dbReference type="Google" id="ProtNLM"/>
    </source>
</evidence>
<dbReference type="AlphaFoldDB" id="A0A0C9Z6H3"/>
<dbReference type="Proteomes" id="UP000054485">
    <property type="component" value="Unassembled WGS sequence"/>
</dbReference>
<gene>
    <name evidence="1" type="ORF">CY34DRAFT_32252</name>
</gene>